<name>A0ABR1KSI1_9PEZI</name>
<feature type="domain" description="STB6-like N-terminal" evidence="3">
    <location>
        <begin position="49"/>
        <end position="188"/>
    </location>
</feature>
<evidence type="ECO:0000259" key="3">
    <source>
        <dbReference type="Pfam" id="PF25995"/>
    </source>
</evidence>
<feature type="region of interest" description="Disordered" evidence="2">
    <location>
        <begin position="530"/>
        <end position="564"/>
    </location>
</feature>
<gene>
    <name evidence="4" type="ORF">IWZ03DRAFT_139217</name>
</gene>
<organism evidence="4 5">
    <name type="scientific">Phyllosticta citriasiana</name>
    <dbReference type="NCBI Taxonomy" id="595635"/>
    <lineage>
        <taxon>Eukaryota</taxon>
        <taxon>Fungi</taxon>
        <taxon>Dikarya</taxon>
        <taxon>Ascomycota</taxon>
        <taxon>Pezizomycotina</taxon>
        <taxon>Dothideomycetes</taxon>
        <taxon>Dothideomycetes incertae sedis</taxon>
        <taxon>Botryosphaeriales</taxon>
        <taxon>Phyllostictaceae</taxon>
        <taxon>Phyllosticta</taxon>
    </lineage>
</organism>
<evidence type="ECO:0000313" key="5">
    <source>
        <dbReference type="Proteomes" id="UP001363622"/>
    </source>
</evidence>
<keyword evidence="5" id="KW-1185">Reference proteome</keyword>
<keyword evidence="1" id="KW-0175">Coiled coil</keyword>
<accession>A0ABR1KSI1</accession>
<dbReference type="EMBL" id="JBBPHU010000003">
    <property type="protein sequence ID" value="KAK7520478.1"/>
    <property type="molecule type" value="Genomic_DNA"/>
</dbReference>
<evidence type="ECO:0000256" key="2">
    <source>
        <dbReference type="SAM" id="MobiDB-lite"/>
    </source>
</evidence>
<protein>
    <recommendedName>
        <fullName evidence="3">STB6-like N-terminal domain-containing protein</fullName>
    </recommendedName>
</protein>
<dbReference type="InterPro" id="IPR059025">
    <property type="entry name" value="STB6_N"/>
</dbReference>
<evidence type="ECO:0000313" key="4">
    <source>
        <dbReference type="EMBL" id="KAK7520478.1"/>
    </source>
</evidence>
<feature type="compositionally biased region" description="Basic and acidic residues" evidence="2">
    <location>
        <begin position="445"/>
        <end position="457"/>
    </location>
</feature>
<evidence type="ECO:0000256" key="1">
    <source>
        <dbReference type="SAM" id="Coils"/>
    </source>
</evidence>
<feature type="compositionally biased region" description="Polar residues" evidence="2">
    <location>
        <begin position="530"/>
        <end position="541"/>
    </location>
</feature>
<dbReference type="PANTHER" id="PTHR31011:SF2">
    <property type="entry name" value="PROTEIN STB2-RELATED"/>
    <property type="match status" value="1"/>
</dbReference>
<proteinExistence type="predicted"/>
<feature type="coiled-coil region" evidence="1">
    <location>
        <begin position="774"/>
        <end position="836"/>
    </location>
</feature>
<dbReference type="Pfam" id="PF25995">
    <property type="entry name" value="STB6_N"/>
    <property type="match status" value="1"/>
</dbReference>
<comment type="caution">
    <text evidence="4">The sequence shown here is derived from an EMBL/GenBank/DDBJ whole genome shotgun (WGS) entry which is preliminary data.</text>
</comment>
<feature type="region of interest" description="Disordered" evidence="2">
    <location>
        <begin position="426"/>
        <end position="457"/>
    </location>
</feature>
<feature type="compositionally biased region" description="Polar residues" evidence="2">
    <location>
        <begin position="32"/>
        <end position="42"/>
    </location>
</feature>
<feature type="compositionally biased region" description="Basic and acidic residues" evidence="2">
    <location>
        <begin position="19"/>
        <end position="31"/>
    </location>
</feature>
<dbReference type="PANTHER" id="PTHR31011">
    <property type="entry name" value="PROTEIN STB2-RELATED"/>
    <property type="match status" value="1"/>
</dbReference>
<reference evidence="4 5" key="1">
    <citation type="submission" date="2024-04" db="EMBL/GenBank/DDBJ databases">
        <title>Phyllosticta paracitricarpa is synonymous to the EU quarantine fungus P. citricarpa based on phylogenomic analyses.</title>
        <authorList>
            <consortium name="Lawrence Berkeley National Laboratory"/>
            <person name="Van Ingen-Buijs V.A."/>
            <person name="Van Westerhoven A.C."/>
            <person name="Haridas S."/>
            <person name="Skiadas P."/>
            <person name="Martin F."/>
            <person name="Groenewald J.Z."/>
            <person name="Crous P.W."/>
            <person name="Seidl M.F."/>
        </authorList>
    </citation>
    <scope>NUCLEOTIDE SEQUENCE [LARGE SCALE GENOMIC DNA]</scope>
    <source>
        <strain evidence="4 5">CBS 123371</strain>
    </source>
</reference>
<sequence>MAMAMARNPPADPDLDPVPSRDSHVSLEKTSDASTSDPSTKGQGRAGHQRFVVTDSVAFRYLEEDPSTVVLDRRRRLEGYECYIVEQWACDRSHPTFVITTYTGDPSHKVIAAVLSVPTDETKWSLRLRIYFKALNQFHARPQDTPFGTLMITNLSAFPSSLTVIPVPDGDIRRNRESFFVNENLKRLGCSGRVGITLAPPSGATETKFYQLYRISEKIPLAGAVIELVKLCQVALVLFGKLEPEYADGLLCDVTEKAINDWWVGIGNEYYSIEPHDGILGPTTVAALLGTLMGARNRLNAWGAPVSKDVFDVENTKRGIAYFQKAQRIPKTRRLDRKTLSHLHRATAKTASGEGWTVPRAVKSTVAELSGKGGEMVMDIVTGRDKAGIAEIETVDIERFAQLVYGERAKWLWLGKPRKHHVNMFSRLPDEDPKQSLATEDDQEQKEADSDAGALKKREMATLVDKHGADDRESRIKRATGKLGDARSGIGGRIKDVVGRRGHQHKHSRVDNDNFPYLAREHSEVILRQASQVDGQTPSESTPRESLDLPSTSEDVTAEKPTKPMPQFARVLSQTPLESQPSLFHSKEDLPAGDEQPELDAPLVNENLVLSRAETVENSIVGSFYRGIDLDELFEDNRRYDPGRLLHRTNSLSNFVTHREYERHGDQRWPRHLSLSIAEESLFRWRSIIFDELEDTLAMPDPKKQLIHEQLISEEACHNGEQLAQIGNVVKSWVDERINHVQEHNVMAERDQQELEEIYYPRLEEYQRLNKDAKALITQEREGLQEQIKEIETLGAKLEYEMNALRGKVEDVGDAVTEFERQVLVVEDMVQMLENQCKTKEGWLKWICRTLVGQSTPAAEK</sequence>
<feature type="region of interest" description="Disordered" evidence="2">
    <location>
        <begin position="1"/>
        <end position="47"/>
    </location>
</feature>
<dbReference type="Proteomes" id="UP001363622">
    <property type="component" value="Unassembled WGS sequence"/>
</dbReference>
<dbReference type="InterPro" id="IPR038919">
    <property type="entry name" value="STB2/STB2"/>
</dbReference>